<name>A0A8J5H8V6_ZINOF</name>
<keyword evidence="2" id="KW-1185">Reference proteome</keyword>
<dbReference type="PANTHER" id="PTHR46481:SF11">
    <property type="entry name" value="ZINC FINGER BED DOMAIN-CONTAINING PROTEIN RICESLEEPER 2-LIKE"/>
    <property type="match status" value="1"/>
</dbReference>
<reference evidence="1 2" key="1">
    <citation type="submission" date="2020-08" db="EMBL/GenBank/DDBJ databases">
        <title>Plant Genome Project.</title>
        <authorList>
            <person name="Zhang R.-G."/>
        </authorList>
    </citation>
    <scope>NUCLEOTIDE SEQUENCE [LARGE SCALE GENOMIC DNA]</scope>
    <source>
        <tissue evidence="1">Rhizome</tissue>
    </source>
</reference>
<proteinExistence type="predicted"/>
<organism evidence="1 2">
    <name type="scientific">Zingiber officinale</name>
    <name type="common">Ginger</name>
    <name type="synonym">Amomum zingiber</name>
    <dbReference type="NCBI Taxonomy" id="94328"/>
    <lineage>
        <taxon>Eukaryota</taxon>
        <taxon>Viridiplantae</taxon>
        <taxon>Streptophyta</taxon>
        <taxon>Embryophyta</taxon>
        <taxon>Tracheophyta</taxon>
        <taxon>Spermatophyta</taxon>
        <taxon>Magnoliopsida</taxon>
        <taxon>Liliopsida</taxon>
        <taxon>Zingiberales</taxon>
        <taxon>Zingiberaceae</taxon>
        <taxon>Zingiber</taxon>
    </lineage>
</organism>
<dbReference type="InterPro" id="IPR052035">
    <property type="entry name" value="ZnF_BED_domain_contain"/>
</dbReference>
<dbReference type="InterPro" id="IPR012337">
    <property type="entry name" value="RNaseH-like_sf"/>
</dbReference>
<dbReference type="AlphaFoldDB" id="A0A8J5H8V6"/>
<sequence>MIAPYLPSKFDLCSSLLSTSSVYTSSDPCMSSTLAPVVNEMEINDNEVEGVMLTTPTVGSEVHAATESHSQNESVPIEANEATLNNTLDVEISDIMKIFEYERNKTMKLLDLNASRIALTTDMWTTSNQKRGFMAITSHFIDVSWKLQSRLVRLSHMRHKWCHDLEQDAFSCYSMPLENEKARNELENGESSGSANVLVIPKAWQCYVFCT</sequence>
<comment type="caution">
    <text evidence="1">The sequence shown here is derived from an EMBL/GenBank/DDBJ whole genome shotgun (WGS) entry which is preliminary data.</text>
</comment>
<accession>A0A8J5H8V6</accession>
<evidence type="ECO:0000313" key="2">
    <source>
        <dbReference type="Proteomes" id="UP000734854"/>
    </source>
</evidence>
<dbReference type="EMBL" id="JACMSC010000005">
    <property type="protein sequence ID" value="KAG6521764.1"/>
    <property type="molecule type" value="Genomic_DNA"/>
</dbReference>
<dbReference type="Proteomes" id="UP000734854">
    <property type="component" value="Unassembled WGS sequence"/>
</dbReference>
<dbReference type="PANTHER" id="PTHR46481">
    <property type="entry name" value="ZINC FINGER BED DOMAIN-CONTAINING PROTEIN 4"/>
    <property type="match status" value="1"/>
</dbReference>
<gene>
    <name evidence="1" type="ORF">ZIOFF_018890</name>
</gene>
<dbReference type="SUPFAM" id="SSF53098">
    <property type="entry name" value="Ribonuclease H-like"/>
    <property type="match status" value="1"/>
</dbReference>
<protein>
    <submittedName>
        <fullName evidence="1">Uncharacterized protein</fullName>
    </submittedName>
</protein>
<evidence type="ECO:0000313" key="1">
    <source>
        <dbReference type="EMBL" id="KAG6521764.1"/>
    </source>
</evidence>